<proteinExistence type="predicted"/>
<evidence type="ECO:0000313" key="2">
    <source>
        <dbReference type="EMBL" id="CAD8605179.1"/>
    </source>
</evidence>
<accession>A0A7S0L856</accession>
<dbReference type="EMBL" id="HBEY01017594">
    <property type="protein sequence ID" value="CAD8605179.1"/>
    <property type="molecule type" value="Transcribed_RNA"/>
</dbReference>
<evidence type="ECO:0000256" key="1">
    <source>
        <dbReference type="SAM" id="MobiDB-lite"/>
    </source>
</evidence>
<name>A0A7S0L856_9EUKA</name>
<organism evidence="2">
    <name type="scientific">Coccolithus braarudii</name>
    <dbReference type="NCBI Taxonomy" id="221442"/>
    <lineage>
        <taxon>Eukaryota</taxon>
        <taxon>Haptista</taxon>
        <taxon>Haptophyta</taxon>
        <taxon>Prymnesiophyceae</taxon>
        <taxon>Coccolithales</taxon>
        <taxon>Coccolithaceae</taxon>
        <taxon>Coccolithus</taxon>
    </lineage>
</organism>
<feature type="compositionally biased region" description="Basic and acidic residues" evidence="1">
    <location>
        <begin position="55"/>
        <end position="82"/>
    </location>
</feature>
<dbReference type="AlphaFoldDB" id="A0A7S0L856"/>
<gene>
    <name evidence="2" type="ORF">CPEL01642_LOCUS8514</name>
</gene>
<feature type="region of interest" description="Disordered" evidence="1">
    <location>
        <begin position="49"/>
        <end position="103"/>
    </location>
</feature>
<reference evidence="2" key="1">
    <citation type="submission" date="2021-01" db="EMBL/GenBank/DDBJ databases">
        <authorList>
            <person name="Corre E."/>
            <person name="Pelletier E."/>
            <person name="Niang G."/>
            <person name="Scheremetjew M."/>
            <person name="Finn R."/>
            <person name="Kale V."/>
            <person name="Holt S."/>
            <person name="Cochrane G."/>
            <person name="Meng A."/>
            <person name="Brown T."/>
            <person name="Cohen L."/>
        </authorList>
    </citation>
    <scope>NUCLEOTIDE SEQUENCE</scope>
    <source>
        <strain evidence="2">PLY182g</strain>
    </source>
</reference>
<sequence length="171" mass="19130">MAPWMIPSLVLTRRSRSSRCQLAKRLVQSQAASRHVGSLRRKTYASRAAGCKASAEARGRTATRRTREASQARPRVCEDLVRPQEAPGSTAGSTHGEERKTKVRVKQVVAADQKMAPITDENKLPSGMNKKKKAEATKLGAVRVDPFEHEMMLDEIHRREVLEHDEDPCVY</sequence>
<protein>
    <submittedName>
        <fullName evidence="2">Uncharacterized protein</fullName>
    </submittedName>
</protein>